<gene>
    <name evidence="3" type="ORF">BJ959_001652</name>
</gene>
<evidence type="ECO:0000313" key="3">
    <source>
        <dbReference type="EMBL" id="MBB5618156.1"/>
    </source>
</evidence>
<evidence type="ECO:0000256" key="1">
    <source>
        <dbReference type="SAM" id="MobiDB-lite"/>
    </source>
</evidence>
<sequence length="78" mass="7394">MDAGLILGLTLAVLGVLVVVLGSIAALVLGPAVRRALAADEPDGGSGDSDEPDGGSGDSAEPDGGSGEGAEHGDGGRR</sequence>
<feature type="compositionally biased region" description="Basic and acidic residues" evidence="1">
    <location>
        <begin position="69"/>
        <end position="78"/>
    </location>
</feature>
<feature type="compositionally biased region" description="Acidic residues" evidence="1">
    <location>
        <begin position="40"/>
        <end position="53"/>
    </location>
</feature>
<evidence type="ECO:0000313" key="4">
    <source>
        <dbReference type="Proteomes" id="UP000552883"/>
    </source>
</evidence>
<organism evidence="3 4">
    <name type="scientific">Microcella frigidaquae</name>
    <dbReference type="NCBI Taxonomy" id="424758"/>
    <lineage>
        <taxon>Bacteria</taxon>
        <taxon>Bacillati</taxon>
        <taxon>Actinomycetota</taxon>
        <taxon>Actinomycetes</taxon>
        <taxon>Micrococcales</taxon>
        <taxon>Microbacteriaceae</taxon>
        <taxon>Microcella</taxon>
    </lineage>
</organism>
<protein>
    <submittedName>
        <fullName evidence="3">Uncharacterized protein</fullName>
    </submittedName>
</protein>
<reference evidence="3 4" key="1">
    <citation type="submission" date="2020-08" db="EMBL/GenBank/DDBJ databases">
        <title>Sequencing the genomes of 1000 actinobacteria strains.</title>
        <authorList>
            <person name="Klenk H.-P."/>
        </authorList>
    </citation>
    <scope>NUCLEOTIDE SEQUENCE [LARGE SCALE GENOMIC DNA]</scope>
    <source>
        <strain evidence="3 4">DSM 23889</strain>
    </source>
</reference>
<keyword evidence="2" id="KW-0812">Transmembrane</keyword>
<evidence type="ECO:0000256" key="2">
    <source>
        <dbReference type="SAM" id="Phobius"/>
    </source>
</evidence>
<proteinExistence type="predicted"/>
<keyword evidence="2" id="KW-1133">Transmembrane helix</keyword>
<feature type="region of interest" description="Disordered" evidence="1">
    <location>
        <begin position="38"/>
        <end position="78"/>
    </location>
</feature>
<dbReference type="AlphaFoldDB" id="A0A840XIL0"/>
<keyword evidence="4" id="KW-1185">Reference proteome</keyword>
<comment type="caution">
    <text evidence="3">The sequence shown here is derived from an EMBL/GenBank/DDBJ whole genome shotgun (WGS) entry which is preliminary data.</text>
</comment>
<name>A0A840XIL0_9MICO</name>
<keyword evidence="2" id="KW-0472">Membrane</keyword>
<dbReference type="RefSeq" id="WP_153982095.1">
    <property type="nucleotide sequence ID" value="NZ_BAAANZ010000004.1"/>
</dbReference>
<feature type="transmembrane region" description="Helical" evidence="2">
    <location>
        <begin position="6"/>
        <end position="29"/>
    </location>
</feature>
<accession>A0A840XIL0</accession>
<dbReference type="Proteomes" id="UP000552883">
    <property type="component" value="Unassembled WGS sequence"/>
</dbReference>
<dbReference type="EMBL" id="JACHBS010000001">
    <property type="protein sequence ID" value="MBB5618156.1"/>
    <property type="molecule type" value="Genomic_DNA"/>
</dbReference>